<evidence type="ECO:0000313" key="1">
    <source>
        <dbReference type="EMBL" id="OGZ09634.1"/>
    </source>
</evidence>
<gene>
    <name evidence="1" type="ORF">A3D67_00960</name>
</gene>
<dbReference type="EMBL" id="MHLN01000048">
    <property type="protein sequence ID" value="OGZ09634.1"/>
    <property type="molecule type" value="Genomic_DNA"/>
</dbReference>
<protein>
    <submittedName>
        <fullName evidence="1">Uncharacterized protein</fullName>
    </submittedName>
</protein>
<sequence length="535" mass="55948">MEQFNNSLLHATKIILASLALALFVAALASLGGFSADSARAAAGDDVNGYAWSDNIGWISFDDGNVNIDETTGAFSGYAWSDNIGWIDFTGPLAASESSRPESPDTGVVVDFTDGAVTGWTRACSVFQTGCSGSLKSATALGGWDGWIKMHNVTLDTVASPNTFSGFAWGDVVPGWIDMDGVTYGGTSVVVPVPSVTLSAPANVTQGTSFNIAATLTNLDGKTCTDGGSPEWWDDSFAIPDDSEQVSRTISGGITTETTYNLTCDSGPTDSIIVGVDPFFSKFEATPPSVFAGDGTVLSWETQNIDSGTCTGSSTPIDSSWNNGGKPLSCTASNCGQVTPVASAGTNQTYTLVCQGVSKSISVPVKYSGFWLGADSNEMDITIIGEGTTITGGVSDKALLAVHPDLTFVASGRSVVLSIYSDPFSGDPGSGYGYKFQIVEMSDDDSDGIYTKKAIQPAGLPAGSIPSGVGTFTINPAYFWNHSYGIEFWLESTVELPARTRNKITIKGIASGGTATDFLDLFLDSRAFNPKYKEI</sequence>
<reference evidence="1 2" key="1">
    <citation type="journal article" date="2016" name="Nat. Commun.">
        <title>Thousands of microbial genomes shed light on interconnected biogeochemical processes in an aquifer system.</title>
        <authorList>
            <person name="Anantharaman K."/>
            <person name="Brown C.T."/>
            <person name="Hug L.A."/>
            <person name="Sharon I."/>
            <person name="Castelle C.J."/>
            <person name="Probst A.J."/>
            <person name="Thomas B.C."/>
            <person name="Singh A."/>
            <person name="Wilkins M.J."/>
            <person name="Karaoz U."/>
            <person name="Brodie E.L."/>
            <person name="Williams K.H."/>
            <person name="Hubbard S.S."/>
            <person name="Banfield J.F."/>
        </authorList>
    </citation>
    <scope>NUCLEOTIDE SEQUENCE [LARGE SCALE GENOMIC DNA]</scope>
</reference>
<comment type="caution">
    <text evidence="1">The sequence shown here is derived from an EMBL/GenBank/DDBJ whole genome shotgun (WGS) entry which is preliminary data.</text>
</comment>
<proteinExistence type="predicted"/>
<dbReference type="Proteomes" id="UP000178099">
    <property type="component" value="Unassembled WGS sequence"/>
</dbReference>
<evidence type="ECO:0000313" key="2">
    <source>
        <dbReference type="Proteomes" id="UP000178099"/>
    </source>
</evidence>
<dbReference type="AlphaFoldDB" id="A0A1G2D7L4"/>
<organism evidence="1 2">
    <name type="scientific">Candidatus Lloydbacteria bacterium RIFCSPHIGHO2_02_FULL_51_22</name>
    <dbReference type="NCBI Taxonomy" id="1798663"/>
    <lineage>
        <taxon>Bacteria</taxon>
        <taxon>Candidatus Lloydiibacteriota</taxon>
    </lineage>
</organism>
<accession>A0A1G2D7L4</accession>
<name>A0A1G2D7L4_9BACT</name>